<evidence type="ECO:0000313" key="3">
    <source>
        <dbReference type="Proteomes" id="UP000003146"/>
    </source>
</evidence>
<gene>
    <name evidence="2" type="ORF">BACCOP_02764</name>
</gene>
<dbReference type="eggNOG" id="ENOG5032FA0">
    <property type="taxonomic scope" value="Bacteria"/>
</dbReference>
<feature type="transmembrane region" description="Helical" evidence="1">
    <location>
        <begin position="167"/>
        <end position="189"/>
    </location>
</feature>
<dbReference type="HOGENOM" id="CLU_699515_0_0_10"/>
<comment type="caution">
    <text evidence="2">The sequence shown here is derived from an EMBL/GenBank/DDBJ whole genome shotgun (WGS) entry which is preliminary data.</text>
</comment>
<dbReference type="STRING" id="470145.BACCOP_02764"/>
<name>B3JLG9_9BACT</name>
<reference evidence="2 3" key="2">
    <citation type="submission" date="2008-04" db="EMBL/GenBank/DDBJ databases">
        <authorList>
            <person name="Fulton L."/>
            <person name="Clifton S."/>
            <person name="Fulton B."/>
            <person name="Xu J."/>
            <person name="Minx P."/>
            <person name="Pepin K.H."/>
            <person name="Johnson M."/>
            <person name="Thiruvilangam P."/>
            <person name="Bhonagiri V."/>
            <person name="Nash W.E."/>
            <person name="Mardis E.R."/>
            <person name="Wilson R.K."/>
        </authorList>
    </citation>
    <scope>NUCLEOTIDE SEQUENCE [LARGE SCALE GENOMIC DNA]</scope>
    <source>
        <strain evidence="2 3">DSM 17136</strain>
    </source>
</reference>
<keyword evidence="1" id="KW-0812">Transmembrane</keyword>
<organism evidence="2 3">
    <name type="scientific">Phocaeicola coprocola DSM 17136</name>
    <dbReference type="NCBI Taxonomy" id="470145"/>
    <lineage>
        <taxon>Bacteria</taxon>
        <taxon>Pseudomonadati</taxon>
        <taxon>Bacteroidota</taxon>
        <taxon>Bacteroidia</taxon>
        <taxon>Bacteroidales</taxon>
        <taxon>Bacteroidaceae</taxon>
        <taxon>Phocaeicola</taxon>
    </lineage>
</organism>
<dbReference type="EMBL" id="ABIY02000099">
    <property type="protein sequence ID" value="EDV00150.1"/>
    <property type="molecule type" value="Genomic_DNA"/>
</dbReference>
<feature type="transmembrane region" description="Helical" evidence="1">
    <location>
        <begin position="136"/>
        <end position="155"/>
    </location>
</feature>
<evidence type="ECO:0000256" key="1">
    <source>
        <dbReference type="SAM" id="Phobius"/>
    </source>
</evidence>
<protein>
    <submittedName>
        <fullName evidence="2">Uncharacterized protein</fullName>
    </submittedName>
</protein>
<accession>B3JLG9</accession>
<keyword evidence="1" id="KW-1133">Transmembrane helix</keyword>
<dbReference type="Proteomes" id="UP000003146">
    <property type="component" value="Unassembled WGS sequence"/>
</dbReference>
<keyword evidence="1" id="KW-0472">Membrane</keyword>
<reference evidence="2 3" key="1">
    <citation type="submission" date="2008-04" db="EMBL/GenBank/DDBJ databases">
        <title>Draft genome sequence of Bacteroides coprocola (DSM 17136).</title>
        <authorList>
            <person name="Sudarsanam P."/>
            <person name="Ley R."/>
            <person name="Guruge J."/>
            <person name="Turnbaugh P.J."/>
            <person name="Mahowald M."/>
            <person name="Liep D."/>
            <person name="Gordon J."/>
        </authorList>
    </citation>
    <scope>NUCLEOTIDE SEQUENCE [LARGE SCALE GENOMIC DNA]</scope>
    <source>
        <strain evidence="2 3">DSM 17136</strain>
    </source>
</reference>
<sequence length="401" mass="46613">MKTERDMEPKTDINRPSTIRIIAGILVLLCTFPISGICLSGIDYLIKHYPARKFLFFEYLWGKLLIVFISGTIFLALLGVITIFLLIAMRIWSGKREKVKHIIYPFPAVLTTEIADFYKVERADDQFLIFTTPSEIRGFLIGIGAAILCTGLFLFCKEIDNPYSEIYWPPFSGAFILAPFILLVSQVFAHKRRFVLDRMNGTVTFPRHLFFPRCTVPFSEVIPGYSKGTMNLAFRFCFLHPRTKAAIPVLAEYDSDWWPFYVLYMDKNRPLPQGEAFDPYREKDFLRRKAAGFPKPIYPSISLVTDAYMGYIYGTDEFKQRLTKMKHGIIHCYTRVSWYCQKNEIKYENPNDLVLVGLWKKQFVFKLFAPENVEYIVIPDNTVLTDCFLCDSETDEVKYIK</sequence>
<dbReference type="AlphaFoldDB" id="B3JLG9"/>
<evidence type="ECO:0000313" key="2">
    <source>
        <dbReference type="EMBL" id="EDV00150.1"/>
    </source>
</evidence>
<feature type="transmembrane region" description="Helical" evidence="1">
    <location>
        <begin position="21"/>
        <end position="46"/>
    </location>
</feature>
<feature type="transmembrane region" description="Helical" evidence="1">
    <location>
        <begin position="66"/>
        <end position="88"/>
    </location>
</feature>
<proteinExistence type="predicted"/>